<evidence type="ECO:0000313" key="3">
    <source>
        <dbReference type="Proteomes" id="UP000541185"/>
    </source>
</evidence>
<keyword evidence="3" id="KW-1185">Reference proteome</keyword>
<dbReference type="RefSeq" id="WP_169416711.1">
    <property type="nucleotide sequence ID" value="NZ_JABBFX010000001.1"/>
</dbReference>
<proteinExistence type="predicted"/>
<dbReference type="GO" id="GO:0005524">
    <property type="term" value="F:ATP binding"/>
    <property type="evidence" value="ECO:0007669"/>
    <property type="project" value="InterPro"/>
</dbReference>
<dbReference type="Proteomes" id="UP000541185">
    <property type="component" value="Unassembled WGS sequence"/>
</dbReference>
<dbReference type="CDD" id="cd19481">
    <property type="entry name" value="RecA-like_protease"/>
    <property type="match status" value="1"/>
</dbReference>
<dbReference type="SUPFAM" id="SSF52540">
    <property type="entry name" value="P-loop containing nucleoside triphosphate hydrolases"/>
    <property type="match status" value="2"/>
</dbReference>
<dbReference type="PANTHER" id="PTHR23074">
    <property type="entry name" value="AAA DOMAIN-CONTAINING"/>
    <property type="match status" value="1"/>
</dbReference>
<dbReference type="SMART" id="SM00382">
    <property type="entry name" value="AAA"/>
    <property type="match status" value="2"/>
</dbReference>
<evidence type="ECO:0000313" key="2">
    <source>
        <dbReference type="EMBL" id="NML42504.1"/>
    </source>
</evidence>
<dbReference type="InterPro" id="IPR050304">
    <property type="entry name" value="MT-severing_AAA_ATPase"/>
</dbReference>
<dbReference type="EMBL" id="JABBFX010000001">
    <property type="protein sequence ID" value="NML42504.1"/>
    <property type="molecule type" value="Genomic_DNA"/>
</dbReference>
<protein>
    <submittedName>
        <fullName evidence="2">AAA family ATPase</fullName>
    </submittedName>
</protein>
<dbReference type="Gene3D" id="3.40.50.300">
    <property type="entry name" value="P-loop containing nucleotide triphosphate hydrolases"/>
    <property type="match status" value="2"/>
</dbReference>
<dbReference type="InterPro" id="IPR003959">
    <property type="entry name" value="ATPase_AAA_core"/>
</dbReference>
<sequence length="757" mass="83258">MGFRDGEWRPEGSKPEQLANVRVCLALLRIYRAVRVRENESDYASVALPFWPMLRRQRTLLLASLADAPLPAGRRGVPRPPNPAAVEAVEQWRRDCARRRGHLPLLPPDSGILMILGEGLVLGRTRFRALFDAVESELAQRAARILLPSDRNVQVLAELLALTAPERNYLQLAASVHASTIGPTPFANSASSRRLAPAINAMLPEAAEHEVRSMMRRSSALLRSGVLDSSSFNGRNDLEDMLRLSRLGMLLLTSRSPSPEAMAHIVLRRLAAPGEALAWPHLESRSQLLQAALARALATRSGGVNILLYGAPGTGKTQYAAQLVQRLGAEGFAVADMDADGDPASRDDRLASLMLTQVFAPKGRSVVVLDEAEDIFQAEYNNPLGRMFGQRDDSKSWINSLLERNVHPVVWISNRIDHLDPAYLRRFTYCLEFPATPRQVRREVARRHLEPLGCTPQLVEAVASDPNVSPALVASAASFTRLARLSGDQADTGVKTMLHDMLRAMGSKLRSSVPERSTRFDLRYLHAQGAVGAEAVMGGLERLGRGRLLLSGPPGTGKTQFAAEIAQRLGRELVYRTASDINSMWFGQSERNVARMFEECEPQGEVLFLDEADTLLAAREASGQRAEVAVTAEFLRQVEAFQGVFVCATNFGRHIDAALLRRFEYRLEMLALRGDQREALFCETALGWSGQDARPALAPEVLARLQRLDQLTPGDFANVVRRVTALQLQLDADGWVGELEAEHATKPGARRGGIGFV</sequence>
<feature type="domain" description="AAA+ ATPase" evidence="1">
    <location>
        <begin position="544"/>
        <end position="673"/>
    </location>
</feature>
<name>A0A848GVY0_9BURK</name>
<evidence type="ECO:0000259" key="1">
    <source>
        <dbReference type="SMART" id="SM00382"/>
    </source>
</evidence>
<feature type="domain" description="AAA+ ATPase" evidence="1">
    <location>
        <begin position="302"/>
        <end position="437"/>
    </location>
</feature>
<dbReference type="InterPro" id="IPR027417">
    <property type="entry name" value="P-loop_NTPase"/>
</dbReference>
<comment type="caution">
    <text evidence="2">The sequence shown here is derived from an EMBL/GenBank/DDBJ whole genome shotgun (WGS) entry which is preliminary data.</text>
</comment>
<gene>
    <name evidence="2" type="ORF">HHL11_02005</name>
</gene>
<dbReference type="InterPro" id="IPR003593">
    <property type="entry name" value="AAA+_ATPase"/>
</dbReference>
<dbReference type="PANTHER" id="PTHR23074:SF83">
    <property type="entry name" value="VACUOLAR PROTEIN SORTING-ASSOCIATED PROTEIN 4A"/>
    <property type="match status" value="1"/>
</dbReference>
<accession>A0A848GVY0</accession>
<dbReference type="GO" id="GO:0016887">
    <property type="term" value="F:ATP hydrolysis activity"/>
    <property type="evidence" value="ECO:0007669"/>
    <property type="project" value="InterPro"/>
</dbReference>
<dbReference type="Pfam" id="PF00004">
    <property type="entry name" value="AAA"/>
    <property type="match status" value="2"/>
</dbReference>
<dbReference type="AlphaFoldDB" id="A0A848GVY0"/>
<reference evidence="2 3" key="1">
    <citation type="submission" date="2020-04" db="EMBL/GenBank/DDBJ databases">
        <title>Ramlibacter sp. G-1-2-2 isolated from soil.</title>
        <authorList>
            <person name="Dahal R.H."/>
        </authorList>
    </citation>
    <scope>NUCLEOTIDE SEQUENCE [LARGE SCALE GENOMIC DNA]</scope>
    <source>
        <strain evidence="2 3">G-1-2-2</strain>
    </source>
</reference>
<organism evidence="2 3">
    <name type="scientific">Ramlibacter agri</name>
    <dbReference type="NCBI Taxonomy" id="2728837"/>
    <lineage>
        <taxon>Bacteria</taxon>
        <taxon>Pseudomonadati</taxon>
        <taxon>Pseudomonadota</taxon>
        <taxon>Betaproteobacteria</taxon>
        <taxon>Burkholderiales</taxon>
        <taxon>Comamonadaceae</taxon>
        <taxon>Ramlibacter</taxon>
    </lineage>
</organism>